<reference evidence="3 4" key="1">
    <citation type="submission" date="2020-07" db="EMBL/GenBank/DDBJ databases">
        <title>Chryseobacterium sp.cx-624.</title>
        <authorList>
            <person name="Yang C."/>
        </authorList>
    </citation>
    <scope>NUCLEOTIDE SEQUENCE [LARGE SCALE GENOMIC DNA]</scope>
    <source>
        <strain evidence="4">cx-624</strain>
        <strain evidence="3">Cx-624</strain>
    </source>
</reference>
<reference evidence="2" key="3">
    <citation type="submission" date="2020-07" db="EMBL/GenBank/DDBJ databases">
        <authorList>
            <person name="Yang C."/>
        </authorList>
    </citation>
    <scope>NUCLEOTIDE SEQUENCE</scope>
    <source>
        <strain evidence="2">Cx-624</strain>
    </source>
</reference>
<accession>A0A7D7LN84</accession>
<dbReference type="Pfam" id="PF12867">
    <property type="entry name" value="DinB_2"/>
    <property type="match status" value="1"/>
</dbReference>
<dbReference type="AlphaFoldDB" id="A0A7D7LN84"/>
<feature type="domain" description="DinB-like" evidence="1">
    <location>
        <begin position="37"/>
        <end position="169"/>
    </location>
</feature>
<evidence type="ECO:0000313" key="5">
    <source>
        <dbReference type="Proteomes" id="UP000539710"/>
    </source>
</evidence>
<organism evidence="3 4">
    <name type="scientific">Marnyiella aurantia</name>
    <dbReference type="NCBI Taxonomy" id="2758037"/>
    <lineage>
        <taxon>Bacteria</taxon>
        <taxon>Pseudomonadati</taxon>
        <taxon>Bacteroidota</taxon>
        <taxon>Flavobacteriia</taxon>
        <taxon>Flavobacteriales</taxon>
        <taxon>Weeksellaceae</taxon>
        <taxon>Marnyiella</taxon>
    </lineage>
</organism>
<name>A0A7D7LN84_9FLAO</name>
<reference evidence="5" key="2">
    <citation type="submission" date="2020-07" db="EMBL/GenBank/DDBJ databases">
        <title>Flavobacterium sp. xlx-214.</title>
        <authorList>
            <person name="Yang C."/>
        </authorList>
    </citation>
    <scope>NUCLEOTIDE SEQUENCE [LARGE SCALE GENOMIC DNA]</scope>
    <source>
        <strain evidence="5">CX-624</strain>
    </source>
</reference>
<dbReference type="EMBL" id="JACEUX010000001">
    <property type="protein sequence ID" value="MBA5245587.1"/>
    <property type="molecule type" value="Genomic_DNA"/>
</dbReference>
<evidence type="ECO:0000313" key="4">
    <source>
        <dbReference type="Proteomes" id="UP000515349"/>
    </source>
</evidence>
<dbReference type="Gene3D" id="1.20.120.450">
    <property type="entry name" value="dinb family like domain"/>
    <property type="match status" value="1"/>
</dbReference>
<dbReference type="NCBIfam" id="NF009807">
    <property type="entry name" value="PRK13291.1"/>
    <property type="match status" value="1"/>
</dbReference>
<sequence>MNNMEEYRFPLGKYEPAGEISDADVDDYIRVLKDFPGRLKNIVESWTDDMLDTPYRPGGWTVRQLVNHMADSHMNSYIRFKLALTEDNPVIKPYNEARWAELQDSFTIDIKPALRILKGLHQRWVYELKALTNRELERTFVHPEQQKKITLRESLAFYAWHCSHHLAHIENLKKEKGW</sequence>
<keyword evidence="3" id="KW-0808">Transferase</keyword>
<keyword evidence="5" id="KW-1185">Reference proteome</keyword>
<protein>
    <submittedName>
        <fullName evidence="3">Bacillithiol transferase BstA</fullName>
    </submittedName>
</protein>
<dbReference type="EMBL" id="CP059472">
    <property type="protein sequence ID" value="QMS99002.1"/>
    <property type="molecule type" value="Genomic_DNA"/>
</dbReference>
<dbReference type="Proteomes" id="UP000539710">
    <property type="component" value="Unassembled WGS sequence"/>
</dbReference>
<evidence type="ECO:0000313" key="2">
    <source>
        <dbReference type="EMBL" id="MBA5245587.1"/>
    </source>
</evidence>
<proteinExistence type="predicted"/>
<dbReference type="GO" id="GO:0016740">
    <property type="term" value="F:transferase activity"/>
    <property type="evidence" value="ECO:0007669"/>
    <property type="project" value="UniProtKB-KW"/>
</dbReference>
<dbReference type="RefSeq" id="WP_181885715.1">
    <property type="nucleotide sequence ID" value="NZ_CP059472.1"/>
</dbReference>
<dbReference type="Proteomes" id="UP000515349">
    <property type="component" value="Chromosome"/>
</dbReference>
<dbReference type="SUPFAM" id="SSF109854">
    <property type="entry name" value="DinB/YfiT-like putative metalloenzymes"/>
    <property type="match status" value="1"/>
</dbReference>
<evidence type="ECO:0000313" key="3">
    <source>
        <dbReference type="EMBL" id="QMS99002.1"/>
    </source>
</evidence>
<dbReference type="InterPro" id="IPR024775">
    <property type="entry name" value="DinB-like"/>
</dbReference>
<gene>
    <name evidence="3" type="primary">bstA</name>
    <name evidence="3" type="ORF">H1R16_03055</name>
    <name evidence="2" type="ORF">H2507_00220</name>
</gene>
<dbReference type="KEGG" id="cbau:H1R16_03055"/>
<dbReference type="InterPro" id="IPR034660">
    <property type="entry name" value="DinB/YfiT-like"/>
</dbReference>
<evidence type="ECO:0000259" key="1">
    <source>
        <dbReference type="Pfam" id="PF12867"/>
    </source>
</evidence>